<reference evidence="1 2" key="1">
    <citation type="journal article" date="2018" name="Sci. Rep.">
        <title>Genomic signatures of local adaptation to the degree of environmental predictability in rotifers.</title>
        <authorList>
            <person name="Franch-Gras L."/>
            <person name="Hahn C."/>
            <person name="Garcia-Roger E.M."/>
            <person name="Carmona M.J."/>
            <person name="Serra M."/>
            <person name="Gomez A."/>
        </authorList>
    </citation>
    <scope>NUCLEOTIDE SEQUENCE [LARGE SCALE GENOMIC DNA]</scope>
    <source>
        <strain evidence="1">HYR1</strain>
    </source>
</reference>
<accession>A0A3M7PPA4</accession>
<dbReference type="AlphaFoldDB" id="A0A3M7PPA4"/>
<dbReference type="Proteomes" id="UP000276133">
    <property type="component" value="Unassembled WGS sequence"/>
</dbReference>
<proteinExistence type="predicted"/>
<evidence type="ECO:0000313" key="2">
    <source>
        <dbReference type="Proteomes" id="UP000276133"/>
    </source>
</evidence>
<comment type="caution">
    <text evidence="1">The sequence shown here is derived from an EMBL/GenBank/DDBJ whole genome shotgun (WGS) entry which is preliminary data.</text>
</comment>
<sequence>MANRWLIRLVLDPFEQLSSVNLTHIVRVYNFSKQKLAEFFAFEKKRSLGQCRSKGRYVFAVANGHTVLGIVRVGIHGSDNDEYVLVLGTYGFWRERQRARLLEDYDRVGAGGVILVVQASAVVVKAFDLSATLESASRRQSKLRSGTKYCIICLCGRPLELLAFTEMFSSRMVPRSVLRSDVRIMNRYA</sequence>
<keyword evidence="2" id="KW-1185">Reference proteome</keyword>
<evidence type="ECO:0000313" key="1">
    <source>
        <dbReference type="EMBL" id="RNA00952.1"/>
    </source>
</evidence>
<dbReference type="EMBL" id="REGN01009545">
    <property type="protein sequence ID" value="RNA00952.1"/>
    <property type="molecule type" value="Genomic_DNA"/>
</dbReference>
<name>A0A3M7PPA4_BRAPC</name>
<organism evidence="1 2">
    <name type="scientific">Brachionus plicatilis</name>
    <name type="common">Marine rotifer</name>
    <name type="synonym">Brachionus muelleri</name>
    <dbReference type="NCBI Taxonomy" id="10195"/>
    <lineage>
        <taxon>Eukaryota</taxon>
        <taxon>Metazoa</taxon>
        <taxon>Spiralia</taxon>
        <taxon>Gnathifera</taxon>
        <taxon>Rotifera</taxon>
        <taxon>Eurotatoria</taxon>
        <taxon>Monogononta</taxon>
        <taxon>Pseudotrocha</taxon>
        <taxon>Ploima</taxon>
        <taxon>Brachionidae</taxon>
        <taxon>Brachionus</taxon>
    </lineage>
</organism>
<gene>
    <name evidence="1" type="ORF">BpHYR1_046376</name>
</gene>
<protein>
    <submittedName>
        <fullName evidence="1">Uncharacterized protein</fullName>
    </submittedName>
</protein>